<dbReference type="GO" id="GO:0004222">
    <property type="term" value="F:metalloendopeptidase activity"/>
    <property type="evidence" value="ECO:0007669"/>
    <property type="project" value="InterPro"/>
</dbReference>
<keyword evidence="1" id="KW-0645">Protease</keyword>
<gene>
    <name evidence="4" type="ORF">METZ01_LOCUS272885</name>
</gene>
<dbReference type="GO" id="GO:0005524">
    <property type="term" value="F:ATP binding"/>
    <property type="evidence" value="ECO:0007669"/>
    <property type="project" value="InterPro"/>
</dbReference>
<organism evidence="4">
    <name type="scientific">marine metagenome</name>
    <dbReference type="NCBI Taxonomy" id="408172"/>
    <lineage>
        <taxon>unclassified sequences</taxon>
        <taxon>metagenomes</taxon>
        <taxon>ecological metagenomes</taxon>
    </lineage>
</organism>
<proteinExistence type="predicted"/>
<dbReference type="GO" id="GO:0004176">
    <property type="term" value="F:ATP-dependent peptidase activity"/>
    <property type="evidence" value="ECO:0007669"/>
    <property type="project" value="InterPro"/>
</dbReference>
<dbReference type="EMBL" id="UINC01078699">
    <property type="protein sequence ID" value="SVC20031.1"/>
    <property type="molecule type" value="Genomic_DNA"/>
</dbReference>
<keyword evidence="2" id="KW-0378">Hydrolase</keyword>
<protein>
    <recommendedName>
        <fullName evidence="3">Peptidase M41 FtsH extracellular domain-containing protein</fullName>
    </recommendedName>
</protein>
<dbReference type="GO" id="GO:0016020">
    <property type="term" value="C:membrane"/>
    <property type="evidence" value="ECO:0007669"/>
    <property type="project" value="InterPro"/>
</dbReference>
<reference evidence="4" key="1">
    <citation type="submission" date="2018-05" db="EMBL/GenBank/DDBJ databases">
        <authorList>
            <person name="Lanie J.A."/>
            <person name="Ng W.-L."/>
            <person name="Kazmierczak K.M."/>
            <person name="Andrzejewski T.M."/>
            <person name="Davidsen T.M."/>
            <person name="Wayne K.J."/>
            <person name="Tettelin H."/>
            <person name="Glass J.I."/>
            <person name="Rusch D."/>
            <person name="Podicherti R."/>
            <person name="Tsui H.-C.T."/>
            <person name="Winkler M.E."/>
        </authorList>
    </citation>
    <scope>NUCLEOTIDE SEQUENCE</scope>
</reference>
<evidence type="ECO:0000313" key="4">
    <source>
        <dbReference type="EMBL" id="SVC20031.1"/>
    </source>
</evidence>
<dbReference type="GO" id="GO:0008270">
    <property type="term" value="F:zinc ion binding"/>
    <property type="evidence" value="ECO:0007669"/>
    <property type="project" value="InterPro"/>
</dbReference>
<name>A0A382KBC2_9ZZZZ</name>
<feature type="non-terminal residue" evidence="4">
    <location>
        <position position="95"/>
    </location>
</feature>
<accession>A0A382KBC2</accession>
<feature type="domain" description="Peptidase M41 FtsH extracellular" evidence="3">
    <location>
        <begin position="9"/>
        <end position="94"/>
    </location>
</feature>
<dbReference type="AlphaFoldDB" id="A0A382KBC2"/>
<dbReference type="GO" id="GO:0006508">
    <property type="term" value="P:proteolysis"/>
    <property type="evidence" value="ECO:0007669"/>
    <property type="project" value="UniProtKB-KW"/>
</dbReference>
<evidence type="ECO:0000256" key="1">
    <source>
        <dbReference type="ARBA" id="ARBA00022670"/>
    </source>
</evidence>
<sequence>MKNFSKNIALWIIVGLLLAALFNLFQNSSSNRTSSLISFSDFLAATEAGNISEVNIRGNNVEGYLDDGRPFTSYSPNYPNLVDKLNDNGVKITAE</sequence>
<dbReference type="Pfam" id="PF06480">
    <property type="entry name" value="FtsH_ext"/>
    <property type="match status" value="1"/>
</dbReference>
<dbReference type="InterPro" id="IPR011546">
    <property type="entry name" value="Pept_M41_FtsH_extracell"/>
</dbReference>
<evidence type="ECO:0000256" key="2">
    <source>
        <dbReference type="ARBA" id="ARBA00022801"/>
    </source>
</evidence>
<evidence type="ECO:0000259" key="3">
    <source>
        <dbReference type="Pfam" id="PF06480"/>
    </source>
</evidence>
<dbReference type="Gene3D" id="3.30.720.210">
    <property type="match status" value="1"/>
</dbReference>